<dbReference type="InterPro" id="IPR006477">
    <property type="entry name" value="Yir_bir_cir"/>
</dbReference>
<feature type="non-terminal residue" evidence="2">
    <location>
        <position position="182"/>
    </location>
</feature>
<protein>
    <submittedName>
        <fullName evidence="2">Plasmodium variant antigen protein Cir/Yir/Bir, putative</fullName>
    </submittedName>
</protein>
<sequence>LKIKENNTVKKLSDFYNSYIEKNNDYNNKINGNDGLTYKEIIDKKKDLMDMNISEIFKLEAPFNILYYLYYEIHDGDPDCDTNLTLAKNFVQNVETLNNDSNNVKDSPFSQILSTLSDDYINLKKKCTKFPDRPKIEPKEISVEKSGKDGEQILLQPPEGTSSSSSTLNTVIPVLSTFAIPV</sequence>
<feature type="compositionally biased region" description="Basic and acidic residues" evidence="1">
    <location>
        <begin position="142"/>
        <end position="151"/>
    </location>
</feature>
<name>A0A1C6WDM7_PLACE</name>
<dbReference type="Pfam" id="PF06022">
    <property type="entry name" value="Cir_Bir_Yir"/>
    <property type="match status" value="1"/>
</dbReference>
<dbReference type="NCBIfam" id="TIGR01590">
    <property type="entry name" value="yir-bir-cir_Pla"/>
    <property type="match status" value="1"/>
</dbReference>
<gene>
    <name evidence="2" type="ORF">PCHDS_000504500</name>
</gene>
<evidence type="ECO:0000313" key="2">
    <source>
        <dbReference type="EMBL" id="SCL85329.1"/>
    </source>
</evidence>
<dbReference type="AlphaFoldDB" id="A0A1C6WDM7"/>
<proteinExistence type="predicted"/>
<dbReference type="EMBL" id="FMIN01000122">
    <property type="protein sequence ID" value="SCL85329.1"/>
    <property type="molecule type" value="Genomic_DNA"/>
</dbReference>
<feature type="region of interest" description="Disordered" evidence="1">
    <location>
        <begin position="142"/>
        <end position="167"/>
    </location>
</feature>
<dbReference type="Proteomes" id="UP000507536">
    <property type="component" value="Unassembled WGS sequence"/>
</dbReference>
<organism evidence="2">
    <name type="scientific">Plasmodium chabaudi adami</name>
    <dbReference type="NCBI Taxonomy" id="5826"/>
    <lineage>
        <taxon>Eukaryota</taxon>
        <taxon>Sar</taxon>
        <taxon>Alveolata</taxon>
        <taxon>Apicomplexa</taxon>
        <taxon>Aconoidasida</taxon>
        <taxon>Haemosporida</taxon>
        <taxon>Plasmodiidae</taxon>
        <taxon>Plasmodium</taxon>
        <taxon>Plasmodium (Vinckeia)</taxon>
    </lineage>
</organism>
<feature type="non-terminal residue" evidence="2">
    <location>
        <position position="1"/>
    </location>
</feature>
<accession>A0A1C6WDM7</accession>
<evidence type="ECO:0000256" key="1">
    <source>
        <dbReference type="SAM" id="MobiDB-lite"/>
    </source>
</evidence>
<reference evidence="2" key="1">
    <citation type="submission" date="2016-08" db="EMBL/GenBank/DDBJ databases">
        <authorList>
            <consortium name="Pathogen Informatics"/>
        </authorList>
    </citation>
    <scope>NUCLEOTIDE SEQUENCE</scope>
    <source>
        <strain evidence="2">DS</strain>
    </source>
</reference>